<gene>
    <name evidence="2" type="ORF">CTOB1V02_LOCUS10367</name>
</gene>
<organism evidence="2">
    <name type="scientific">Cyprideis torosa</name>
    <dbReference type="NCBI Taxonomy" id="163714"/>
    <lineage>
        <taxon>Eukaryota</taxon>
        <taxon>Metazoa</taxon>
        <taxon>Ecdysozoa</taxon>
        <taxon>Arthropoda</taxon>
        <taxon>Crustacea</taxon>
        <taxon>Oligostraca</taxon>
        <taxon>Ostracoda</taxon>
        <taxon>Podocopa</taxon>
        <taxon>Podocopida</taxon>
        <taxon>Cytherocopina</taxon>
        <taxon>Cytheroidea</taxon>
        <taxon>Cytherideidae</taxon>
        <taxon>Cyprideis</taxon>
    </lineage>
</organism>
<name>A0A7R8ZSA2_9CRUS</name>
<feature type="compositionally biased region" description="Polar residues" evidence="1">
    <location>
        <begin position="54"/>
        <end position="76"/>
    </location>
</feature>
<dbReference type="AlphaFoldDB" id="A0A7R8ZSA2"/>
<protein>
    <submittedName>
        <fullName evidence="2">Uncharacterized protein</fullName>
    </submittedName>
</protein>
<reference evidence="2" key="1">
    <citation type="submission" date="2020-11" db="EMBL/GenBank/DDBJ databases">
        <authorList>
            <person name="Tran Van P."/>
        </authorList>
    </citation>
    <scope>NUCLEOTIDE SEQUENCE</scope>
</reference>
<dbReference type="EMBL" id="OB664767">
    <property type="protein sequence ID" value="CAD7232532.1"/>
    <property type="molecule type" value="Genomic_DNA"/>
</dbReference>
<proteinExistence type="predicted"/>
<accession>A0A7R8ZSA2</accession>
<sequence length="118" mass="13153">MLRTVPSPNTYKWEQGLQLVKPQRSLHRFNGCACQRSPSVEIGSDQGPFDDTMEVNSTRDSSTSDEATSSGMSGCNTLTKAKIGESLECRSKDILRHHVRRMSRSTEPMDLSNGLEVY</sequence>
<evidence type="ECO:0000256" key="1">
    <source>
        <dbReference type="SAM" id="MobiDB-lite"/>
    </source>
</evidence>
<feature type="region of interest" description="Disordered" evidence="1">
    <location>
        <begin position="40"/>
        <end position="76"/>
    </location>
</feature>
<evidence type="ECO:0000313" key="2">
    <source>
        <dbReference type="EMBL" id="CAD7232532.1"/>
    </source>
</evidence>